<dbReference type="InterPro" id="IPR052379">
    <property type="entry name" value="Type_VII_TA_RNase"/>
</dbReference>
<comment type="caution">
    <text evidence="5">The sequence shown here is derived from an EMBL/GenBank/DDBJ whole genome shotgun (WGS) entry which is preliminary data.</text>
</comment>
<evidence type="ECO:0000256" key="2">
    <source>
        <dbReference type="ARBA" id="ARBA00022722"/>
    </source>
</evidence>
<dbReference type="GO" id="GO:0004540">
    <property type="term" value="F:RNA nuclease activity"/>
    <property type="evidence" value="ECO:0007669"/>
    <property type="project" value="InterPro"/>
</dbReference>
<dbReference type="GO" id="GO:0110001">
    <property type="term" value="C:toxin-antitoxin complex"/>
    <property type="evidence" value="ECO:0007669"/>
    <property type="project" value="InterPro"/>
</dbReference>
<reference evidence="5" key="1">
    <citation type="journal article" date="2020" name="mSystems">
        <title>Genome- and Community-Level Interaction Insights into Carbon Utilization and Element Cycling Functions of Hydrothermarchaeota in Hydrothermal Sediment.</title>
        <authorList>
            <person name="Zhou Z."/>
            <person name="Liu Y."/>
            <person name="Xu W."/>
            <person name="Pan J."/>
            <person name="Luo Z.H."/>
            <person name="Li M."/>
        </authorList>
    </citation>
    <scope>NUCLEOTIDE SEQUENCE [LARGE SCALE GENOMIC DNA]</scope>
    <source>
        <strain evidence="5">HyVt-233</strain>
    </source>
</reference>
<keyword evidence="3" id="KW-0378">Hydrolase</keyword>
<evidence type="ECO:0000256" key="4">
    <source>
        <dbReference type="ARBA" id="ARBA00024207"/>
    </source>
</evidence>
<comment type="similarity">
    <text evidence="4">Belongs to the HepT RNase toxin family.</text>
</comment>
<dbReference type="Pfam" id="PF01934">
    <property type="entry name" value="HepT-like"/>
    <property type="match status" value="1"/>
</dbReference>
<dbReference type="GO" id="GO:0016787">
    <property type="term" value="F:hydrolase activity"/>
    <property type="evidence" value="ECO:0007669"/>
    <property type="project" value="UniProtKB-KW"/>
</dbReference>
<evidence type="ECO:0000256" key="3">
    <source>
        <dbReference type="ARBA" id="ARBA00022801"/>
    </source>
</evidence>
<dbReference type="EMBL" id="DRBS01000114">
    <property type="protein sequence ID" value="HDD43798.1"/>
    <property type="molecule type" value="Genomic_DNA"/>
</dbReference>
<dbReference type="InterPro" id="IPR008201">
    <property type="entry name" value="HepT-like"/>
</dbReference>
<evidence type="ECO:0000313" key="5">
    <source>
        <dbReference type="EMBL" id="HDD43798.1"/>
    </source>
</evidence>
<dbReference type="AlphaFoldDB" id="A0A7C0Y3X0"/>
<dbReference type="Proteomes" id="UP000886289">
    <property type="component" value="Unassembled WGS sequence"/>
</dbReference>
<sequence>MKKKLIYKRNSLIKRIEKLREYFVDLEKFRKITYEEYIKDKRNKYTVERLLFLIAENILDFLDHVLAIKYEIISDSYEEVIENAYKKDLISKNLYKKIKGLGKFRNILAHEYLELKDEEVFKNFKKMLQIKSLLFKELENRIN</sequence>
<proteinExistence type="inferred from homology"/>
<name>A0A7C0Y3X0_DESA2</name>
<evidence type="ECO:0000256" key="1">
    <source>
        <dbReference type="ARBA" id="ARBA00022649"/>
    </source>
</evidence>
<accession>A0A7C0Y3X0</accession>
<dbReference type="Gene3D" id="1.20.120.580">
    <property type="entry name" value="bsu32300-like"/>
    <property type="match status" value="1"/>
</dbReference>
<dbReference type="PANTHER" id="PTHR33397">
    <property type="entry name" value="UPF0331 PROTEIN YUTE"/>
    <property type="match status" value="1"/>
</dbReference>
<keyword evidence="2" id="KW-0540">Nuclease</keyword>
<organism evidence="5">
    <name type="scientific">Desulfofervidus auxilii</name>
    <dbReference type="NCBI Taxonomy" id="1621989"/>
    <lineage>
        <taxon>Bacteria</taxon>
        <taxon>Pseudomonadati</taxon>
        <taxon>Thermodesulfobacteriota</taxon>
        <taxon>Candidatus Desulfofervidia</taxon>
        <taxon>Candidatus Desulfofervidales</taxon>
        <taxon>Candidatus Desulfofervidaceae</taxon>
        <taxon>Candidatus Desulfofervidus</taxon>
    </lineage>
</organism>
<dbReference type="NCBIfam" id="NF047751">
    <property type="entry name" value="HepT_toxin"/>
    <property type="match status" value="1"/>
</dbReference>
<gene>
    <name evidence="5" type="ORF">ENG63_02915</name>
</gene>
<keyword evidence="1" id="KW-1277">Toxin-antitoxin system</keyword>
<protein>
    <submittedName>
        <fullName evidence="5">DUF86 domain-containing protein</fullName>
    </submittedName>
</protein>
<dbReference type="InterPro" id="IPR037038">
    <property type="entry name" value="HepT-like_sf"/>
</dbReference>
<dbReference type="PANTHER" id="PTHR33397:SF5">
    <property type="entry name" value="RNASE YUTE-RELATED"/>
    <property type="match status" value="1"/>
</dbReference>